<feature type="compositionally biased region" description="Basic and acidic residues" evidence="3">
    <location>
        <begin position="280"/>
        <end position="289"/>
    </location>
</feature>
<dbReference type="GO" id="GO:0036464">
    <property type="term" value="C:cytoplasmic ribonucleoprotein granule"/>
    <property type="evidence" value="ECO:0007669"/>
    <property type="project" value="UniProtKB-ARBA"/>
</dbReference>
<comment type="subcellular location">
    <subcellularLocation>
        <location evidence="1">Cytoplasm</location>
    </subcellularLocation>
</comment>
<evidence type="ECO:0007829" key="7">
    <source>
        <dbReference type="PeptideAtlas" id="B7PXU6"/>
    </source>
</evidence>
<proteinExistence type="evidence at protein level"/>
<feature type="region of interest" description="Disordered" evidence="3">
    <location>
        <begin position="400"/>
        <end position="420"/>
    </location>
</feature>
<feature type="region of interest" description="Disordered" evidence="3">
    <location>
        <begin position="615"/>
        <end position="638"/>
    </location>
</feature>
<feature type="compositionally biased region" description="Basic and acidic residues" evidence="3">
    <location>
        <begin position="80"/>
        <end position="94"/>
    </location>
</feature>
<evidence type="ECO:0008006" key="8">
    <source>
        <dbReference type="Google" id="ProtNLM"/>
    </source>
</evidence>
<reference evidence="5" key="2">
    <citation type="submission" date="2020-05" db="UniProtKB">
        <authorList>
            <consortium name="EnsemblMetazoa"/>
        </authorList>
    </citation>
    <scope>IDENTIFICATION</scope>
    <source>
        <strain evidence="5">wikel</strain>
    </source>
</reference>
<name>B7PXU6_IXOSC</name>
<feature type="compositionally biased region" description="Basic and acidic residues" evidence="3">
    <location>
        <begin position="136"/>
        <end position="146"/>
    </location>
</feature>
<dbReference type="OrthoDB" id="6511808at2759"/>
<dbReference type="EMBL" id="ABJB010445950">
    <property type="status" value="NOT_ANNOTATED_CDS"/>
    <property type="molecule type" value="Genomic_DNA"/>
</dbReference>
<dbReference type="EMBL" id="ABJB010019570">
    <property type="status" value="NOT_ANNOTATED_CDS"/>
    <property type="molecule type" value="Genomic_DNA"/>
</dbReference>
<sequence length="819" mass="88045">MQKVAGLSTGRKVLLGQRERLDSEGGSGEPLGGPKRRNPPADPKERLAREERDDLVLSPQRRSFGTGCHVPQPSAPPDGPSKDGDGLAHREPSRRIGSGRILRDQRDWDRENREYGYGGRRFEDTGHAGGHSGRYGGDRRRGRDERIEEEEEPEWFVGGPTSQHDTIELVGFDEDPEGGRRGSDTSQESSVATALSSLDTSKSDQGVSCMPLTSSPTLPDGLAAPALPSQDGFDLNEIFRADWCPQFLSEEPLEGPPTGGSRFSQWFRRDSPPPQGDQGGESRRPSSVHDDLMARVLASGSGEGGLRLPSPDSYFTPISPALPRDHGSDLHPLYGVHPARPSPPPHHSGQKNILDILLDANIDVEAHLLNGDAHKTAQLREHALSGKAKSVAELEADLKQVLGGGPGGPPQQHHHHHLQQPIPAVPERALQEEDLLRASYGHPAHNMAMHAVFGQHASPIPPAGTPNPMASGQSSNTLQVNTAGLRPRVPSPQELAVHTQSILQTALIKKILEEQKHKENLRKQQEAQRTRSPTLPQQGVGPNRGASPSKGLSPTMATFTPTSVMRKMHLEQRQDHPKGPGGPKTNGTEECDQQRLGNGTVVPGRASLGRAIIKGSNPMGGDPKGPQHKQFPQHPPQAPVLRSDVDMVAKLLEQQRLLGLQQQQQQQQQRGVPPPPGVLGLVRGPPPPVQAMKLAPMMRPPMAPQSTQGAPPVSAPRVGAPLKGTGPPIEMLQQALAHGLHPLTFQQLLLDVKSGPHGGPGRPAMAPGGGLSSATPANLAKWFGSDVLHQPTMPPVPHQKALLVEEVERQQQQATTVKN</sequence>
<dbReference type="VEuPathDB" id="VectorBase:ISCI009231"/>
<evidence type="ECO:0000256" key="2">
    <source>
        <dbReference type="ARBA" id="ARBA00022490"/>
    </source>
</evidence>
<feature type="compositionally biased region" description="Basic and acidic residues" evidence="3">
    <location>
        <begin position="517"/>
        <end position="529"/>
    </location>
</feature>
<evidence type="ECO:0000256" key="1">
    <source>
        <dbReference type="ARBA" id="ARBA00004496"/>
    </source>
</evidence>
<feature type="region of interest" description="Disordered" evidence="3">
    <location>
        <begin position="1"/>
        <end position="230"/>
    </location>
</feature>
<dbReference type="EMBL" id="ABJB010715719">
    <property type="status" value="NOT_ANNOTATED_CDS"/>
    <property type="molecule type" value="Genomic_DNA"/>
</dbReference>
<dbReference type="EMBL" id="ABJB010224199">
    <property type="status" value="NOT_ANNOTATED_CDS"/>
    <property type="molecule type" value="Genomic_DNA"/>
</dbReference>
<dbReference type="PaxDb" id="6945-B7PXU6"/>
<accession>B7PXU6</accession>
<dbReference type="HOGENOM" id="CLU_014394_0_0_1"/>
<feature type="region of interest" description="Disordered" evidence="3">
    <location>
        <begin position="570"/>
        <end position="603"/>
    </location>
</feature>
<dbReference type="InterPro" id="IPR018862">
    <property type="entry name" value="eIF4E-T"/>
</dbReference>
<feature type="compositionally biased region" description="Polar residues" evidence="3">
    <location>
        <begin position="184"/>
        <end position="217"/>
    </location>
</feature>
<gene>
    <name evidence="4" type="ORF">IscW_ISCW009231</name>
</gene>
<dbReference type="VEuPathDB" id="VectorBase:ISCP_033011"/>
<protein>
    <recommendedName>
        <fullName evidence="8">Eukaryotic translation initiation factor 4E transporter</fullName>
    </recommendedName>
</protein>
<feature type="compositionally biased region" description="Basic and acidic residues" evidence="3">
    <location>
        <begin position="42"/>
        <end position="55"/>
    </location>
</feature>
<dbReference type="Pfam" id="PF10477">
    <property type="entry name" value="EIF4E-T"/>
    <property type="match status" value="2"/>
</dbReference>
<dbReference type="VEuPathDB" id="VectorBase:ISCW009231"/>
<dbReference type="EMBL" id="DS816156">
    <property type="protein sequence ID" value="EEC11418.1"/>
    <property type="molecule type" value="Genomic_DNA"/>
</dbReference>
<dbReference type="EnsemblMetazoa" id="ISCW009231-RA">
    <property type="protein sequence ID" value="ISCW009231-PA"/>
    <property type="gene ID" value="ISCW009231"/>
</dbReference>
<evidence type="ECO:0000313" key="4">
    <source>
        <dbReference type="EMBL" id="EEC11418.1"/>
    </source>
</evidence>
<feature type="compositionally biased region" description="Low complexity" evidence="3">
    <location>
        <begin position="659"/>
        <end position="671"/>
    </location>
</feature>
<dbReference type="InParanoid" id="B7PXU6"/>
<feature type="compositionally biased region" description="Polar residues" evidence="3">
    <location>
        <begin position="468"/>
        <end position="478"/>
    </location>
</feature>
<dbReference type="EMBL" id="ABJB010934645">
    <property type="status" value="NOT_ANNOTATED_CDS"/>
    <property type="molecule type" value="Genomic_DNA"/>
</dbReference>
<dbReference type="PANTHER" id="PTHR12269:SF1">
    <property type="entry name" value="EUKARYOTIC TRANSLATION INITIATION FACTOR 4E TRANSPORTER"/>
    <property type="match status" value="1"/>
</dbReference>
<feature type="region of interest" description="Disordered" evidence="3">
    <location>
        <begin position="517"/>
        <end position="557"/>
    </location>
</feature>
<dbReference type="GO" id="GO:0005634">
    <property type="term" value="C:nucleus"/>
    <property type="evidence" value="ECO:0000318"/>
    <property type="project" value="GO_Central"/>
</dbReference>
<dbReference type="EMBL" id="ABJB010617199">
    <property type="status" value="NOT_ANNOTATED_CDS"/>
    <property type="molecule type" value="Genomic_DNA"/>
</dbReference>
<dbReference type="EMBL" id="ABJB010262500">
    <property type="status" value="NOT_ANNOTATED_CDS"/>
    <property type="molecule type" value="Genomic_DNA"/>
</dbReference>
<dbReference type="Proteomes" id="UP000001555">
    <property type="component" value="Unassembled WGS sequence"/>
</dbReference>
<feature type="region of interest" description="Disordered" evidence="3">
    <location>
        <begin position="317"/>
        <end position="350"/>
    </location>
</feature>
<dbReference type="GO" id="GO:0017148">
    <property type="term" value="P:negative regulation of translation"/>
    <property type="evidence" value="ECO:0000318"/>
    <property type="project" value="GO_Central"/>
</dbReference>
<dbReference type="STRING" id="6945.B7PXU6"/>
<feature type="region of interest" description="Disordered" evidence="3">
    <location>
        <begin position="456"/>
        <end position="478"/>
    </location>
</feature>
<dbReference type="GO" id="GO:0005737">
    <property type="term" value="C:cytoplasm"/>
    <property type="evidence" value="ECO:0000318"/>
    <property type="project" value="GO_Central"/>
</dbReference>
<feature type="region of interest" description="Disordered" evidence="3">
    <location>
        <begin position="249"/>
        <end position="289"/>
    </location>
</feature>
<feature type="compositionally biased region" description="Basic and acidic residues" evidence="3">
    <location>
        <begin position="101"/>
        <end position="126"/>
    </location>
</feature>
<dbReference type="PANTHER" id="PTHR12269">
    <property type="entry name" value="EUKARYOTIC TRANSLATION INITIATION FACTOR 4E TRANSPORTER"/>
    <property type="match status" value="1"/>
</dbReference>
<reference evidence="4 6" key="1">
    <citation type="submission" date="2008-03" db="EMBL/GenBank/DDBJ databases">
        <title>Annotation of Ixodes scapularis.</title>
        <authorList>
            <consortium name="Ixodes scapularis Genome Project Consortium"/>
            <person name="Caler E."/>
            <person name="Hannick L.I."/>
            <person name="Bidwell S."/>
            <person name="Joardar V."/>
            <person name="Thiagarajan M."/>
            <person name="Amedeo P."/>
            <person name="Galinsky K.J."/>
            <person name="Schobel S."/>
            <person name="Inman J."/>
            <person name="Hostetler J."/>
            <person name="Miller J."/>
            <person name="Hammond M."/>
            <person name="Megy K."/>
            <person name="Lawson D."/>
            <person name="Kodira C."/>
            <person name="Sutton G."/>
            <person name="Meyer J."/>
            <person name="Hill C.A."/>
            <person name="Birren B."/>
            <person name="Nene V."/>
            <person name="Collins F."/>
            <person name="Alarcon-Chaidez F."/>
            <person name="Wikel S."/>
            <person name="Strausberg R."/>
        </authorList>
    </citation>
    <scope>NUCLEOTIDE SEQUENCE [LARGE SCALE GENOMIC DNA]</scope>
    <source>
        <strain evidence="6">Wikel</strain>
        <strain evidence="4">Wikel colony</strain>
    </source>
</reference>
<keyword evidence="6" id="KW-1185">Reference proteome</keyword>
<keyword evidence="7" id="KW-1267">Proteomics identification</keyword>
<dbReference type="GO" id="GO:0003729">
    <property type="term" value="F:mRNA binding"/>
    <property type="evidence" value="ECO:0000318"/>
    <property type="project" value="GO_Central"/>
</dbReference>
<dbReference type="AlphaFoldDB" id="B7PXU6"/>
<feature type="region of interest" description="Disordered" evidence="3">
    <location>
        <begin position="659"/>
        <end position="693"/>
    </location>
</feature>
<evidence type="ECO:0000313" key="6">
    <source>
        <dbReference type="Proteomes" id="UP000001555"/>
    </source>
</evidence>
<evidence type="ECO:0000313" key="5">
    <source>
        <dbReference type="EnsemblMetazoa" id="ISCW009231-PA"/>
    </source>
</evidence>
<organism>
    <name type="scientific">Ixodes scapularis</name>
    <name type="common">Black-legged tick</name>
    <name type="synonym">Deer tick</name>
    <dbReference type="NCBI Taxonomy" id="6945"/>
    <lineage>
        <taxon>Eukaryota</taxon>
        <taxon>Metazoa</taxon>
        <taxon>Ecdysozoa</taxon>
        <taxon>Arthropoda</taxon>
        <taxon>Chelicerata</taxon>
        <taxon>Arachnida</taxon>
        <taxon>Acari</taxon>
        <taxon>Parasitiformes</taxon>
        <taxon>Ixodida</taxon>
        <taxon>Ixodoidea</taxon>
        <taxon>Ixodidae</taxon>
        <taxon>Ixodinae</taxon>
        <taxon>Ixodes</taxon>
    </lineage>
</organism>
<keyword evidence="2" id="KW-0963">Cytoplasm</keyword>
<evidence type="ECO:0000256" key="3">
    <source>
        <dbReference type="SAM" id="MobiDB-lite"/>
    </source>
</evidence>